<dbReference type="Proteomes" id="UP000823877">
    <property type="component" value="Unassembled WGS sequence"/>
</dbReference>
<dbReference type="InterPro" id="IPR001223">
    <property type="entry name" value="Glyco_hydro18_cat"/>
</dbReference>
<evidence type="ECO:0000259" key="5">
    <source>
        <dbReference type="PROSITE" id="PS51910"/>
    </source>
</evidence>
<dbReference type="InterPro" id="IPR011583">
    <property type="entry name" value="Chitinase_II/V-like_cat"/>
</dbReference>
<feature type="chain" id="PRO_5038691115" description="chitinase" evidence="4">
    <location>
        <begin position="27"/>
        <end position="489"/>
    </location>
</feature>
<proteinExistence type="predicted"/>
<dbReference type="AlphaFoldDB" id="A0A9D2S999"/>
<keyword evidence="4" id="KW-0732">Signal</keyword>
<feature type="domain" description="GH18" evidence="5">
    <location>
        <begin position="186"/>
        <end position="474"/>
    </location>
</feature>
<accession>A0A9D2S999</accession>
<dbReference type="SUPFAM" id="SSF49785">
    <property type="entry name" value="Galactose-binding domain-like"/>
    <property type="match status" value="1"/>
</dbReference>
<dbReference type="GO" id="GO:0006032">
    <property type="term" value="P:chitin catabolic process"/>
    <property type="evidence" value="ECO:0007669"/>
    <property type="project" value="TreeGrafter"/>
</dbReference>
<feature type="signal peptide" evidence="4">
    <location>
        <begin position="1"/>
        <end position="26"/>
    </location>
</feature>
<dbReference type="EMBL" id="DWXN01000012">
    <property type="protein sequence ID" value="HJB75417.1"/>
    <property type="molecule type" value="Genomic_DNA"/>
</dbReference>
<dbReference type="GO" id="GO:0008843">
    <property type="term" value="F:endochitinase activity"/>
    <property type="evidence" value="ECO:0007669"/>
    <property type="project" value="UniProtKB-EC"/>
</dbReference>
<dbReference type="Gene3D" id="3.40.5.30">
    <property type="entry name" value="(Trans)glycosidases - domain 2"/>
    <property type="match status" value="1"/>
</dbReference>
<name>A0A9D2S999_9FIRM</name>
<dbReference type="InterPro" id="IPR017853">
    <property type="entry name" value="GH"/>
</dbReference>
<reference evidence="6" key="2">
    <citation type="submission" date="2021-04" db="EMBL/GenBank/DDBJ databases">
        <authorList>
            <person name="Gilroy R."/>
        </authorList>
    </citation>
    <scope>NUCLEOTIDE SEQUENCE</scope>
    <source>
        <strain evidence="6">CHK188-16595</strain>
    </source>
</reference>
<evidence type="ECO:0000256" key="2">
    <source>
        <dbReference type="ARBA" id="ARBA00012729"/>
    </source>
</evidence>
<organism evidence="6 7">
    <name type="scientific">Candidatus Eubacterium faecale</name>
    <dbReference type="NCBI Taxonomy" id="2838568"/>
    <lineage>
        <taxon>Bacteria</taxon>
        <taxon>Bacillati</taxon>
        <taxon>Bacillota</taxon>
        <taxon>Clostridia</taxon>
        <taxon>Eubacteriales</taxon>
        <taxon>Eubacteriaceae</taxon>
        <taxon>Eubacterium</taxon>
    </lineage>
</organism>
<keyword evidence="3" id="KW-0326">Glycosidase</keyword>
<evidence type="ECO:0000256" key="4">
    <source>
        <dbReference type="SAM" id="SignalP"/>
    </source>
</evidence>
<keyword evidence="3" id="KW-0378">Hydrolase</keyword>
<comment type="caution">
    <text evidence="6">The sequence shown here is derived from an EMBL/GenBank/DDBJ whole genome shotgun (WGS) entry which is preliminary data.</text>
</comment>
<dbReference type="SUPFAM" id="SSF51445">
    <property type="entry name" value="(Trans)glycosidases"/>
    <property type="match status" value="1"/>
</dbReference>
<evidence type="ECO:0000313" key="6">
    <source>
        <dbReference type="EMBL" id="HJB75417.1"/>
    </source>
</evidence>
<dbReference type="InterPro" id="IPR008979">
    <property type="entry name" value="Galactose-bd-like_sf"/>
</dbReference>
<dbReference type="Gene3D" id="3.20.20.80">
    <property type="entry name" value="Glycosidases"/>
    <property type="match status" value="1"/>
</dbReference>
<dbReference type="Pfam" id="PF00754">
    <property type="entry name" value="F5_F8_type_C"/>
    <property type="match status" value="1"/>
</dbReference>
<dbReference type="GO" id="GO:0008061">
    <property type="term" value="F:chitin binding"/>
    <property type="evidence" value="ECO:0007669"/>
    <property type="project" value="InterPro"/>
</dbReference>
<evidence type="ECO:0000256" key="3">
    <source>
        <dbReference type="ARBA" id="ARBA00023295"/>
    </source>
</evidence>
<gene>
    <name evidence="6" type="ORF">IAA37_07090</name>
</gene>
<protein>
    <recommendedName>
        <fullName evidence="2">chitinase</fullName>
        <ecNumber evidence="2">3.2.1.14</ecNumber>
    </recommendedName>
</protein>
<dbReference type="EC" id="3.2.1.14" evidence="2"/>
<evidence type="ECO:0000313" key="7">
    <source>
        <dbReference type="Proteomes" id="UP000823877"/>
    </source>
</evidence>
<dbReference type="InterPro" id="IPR050314">
    <property type="entry name" value="Glycosyl_Hydrlase_18"/>
</dbReference>
<dbReference type="PROSITE" id="PS51910">
    <property type="entry name" value="GH18_2"/>
    <property type="match status" value="1"/>
</dbReference>
<sequence length="489" mass="55593">MKRKIIISVIIIVLCAALLISSTAFAGSGYADLPAPAGAQNLAVTQYECAENAKGVSNANTYKAVDSDTDTAWRSSAKTDALILTFKQEQSFNTIVLREKGWNIKKFNLSYYVDEPGNEHWEKFYEQDSVNDYRYCAFETVTAKQLKLEITESDSIFKIREFEVYNIAKKERSDFRVSDYVVTPQLASGEIFDPQSSNYLSPEYCDVVNQIHVIASAKWNDRGELVIPDGLTGAELKDSVQRLRNYYGEKDVEIFATVFFNACDPNIVMTQYKDAVVTNTVDFLLEYGFDGVSYDWEYPNKEQWDMFSDHIVALKTALSEYDLKMSCAVCPWNFYMREDAIQALDQIEIMSYDLFDENGNHSSFAGGAVQPVQYFLEKGFRPEQINLGLPFYARPDDGGGIWINYDDPGYTPSDRFQNYSNGMWFSGTQMTFDKTAYGIENDLGGMMIFTATEDIPYSEDNSLLKSLKYAISSRTTIDDKQEDTRDEIQ</sequence>
<dbReference type="SMART" id="SM00636">
    <property type="entry name" value="Glyco_18"/>
    <property type="match status" value="1"/>
</dbReference>
<dbReference type="Gene3D" id="2.60.120.260">
    <property type="entry name" value="Galactose-binding domain-like"/>
    <property type="match status" value="1"/>
</dbReference>
<evidence type="ECO:0000256" key="1">
    <source>
        <dbReference type="ARBA" id="ARBA00000822"/>
    </source>
</evidence>
<dbReference type="Pfam" id="PF00704">
    <property type="entry name" value="Glyco_hydro_18"/>
    <property type="match status" value="1"/>
</dbReference>
<dbReference type="InterPro" id="IPR000421">
    <property type="entry name" value="FA58C"/>
</dbReference>
<dbReference type="GO" id="GO:0005576">
    <property type="term" value="C:extracellular region"/>
    <property type="evidence" value="ECO:0007669"/>
    <property type="project" value="TreeGrafter"/>
</dbReference>
<comment type="catalytic activity">
    <reaction evidence="1">
        <text>Random endo-hydrolysis of N-acetyl-beta-D-glucosaminide (1-&gt;4)-beta-linkages in chitin and chitodextrins.</text>
        <dbReference type="EC" id="3.2.1.14"/>
    </reaction>
</comment>
<dbReference type="PANTHER" id="PTHR11177:SF317">
    <property type="entry name" value="CHITINASE 12-RELATED"/>
    <property type="match status" value="1"/>
</dbReference>
<dbReference type="PANTHER" id="PTHR11177">
    <property type="entry name" value="CHITINASE"/>
    <property type="match status" value="1"/>
</dbReference>
<dbReference type="GO" id="GO:0005975">
    <property type="term" value="P:carbohydrate metabolic process"/>
    <property type="evidence" value="ECO:0007669"/>
    <property type="project" value="InterPro"/>
</dbReference>
<reference evidence="6" key="1">
    <citation type="journal article" date="2021" name="PeerJ">
        <title>Extensive microbial diversity within the chicken gut microbiome revealed by metagenomics and culture.</title>
        <authorList>
            <person name="Gilroy R."/>
            <person name="Ravi A."/>
            <person name="Getino M."/>
            <person name="Pursley I."/>
            <person name="Horton D.L."/>
            <person name="Alikhan N.F."/>
            <person name="Baker D."/>
            <person name="Gharbi K."/>
            <person name="Hall N."/>
            <person name="Watson M."/>
            <person name="Adriaenssens E.M."/>
            <person name="Foster-Nyarko E."/>
            <person name="Jarju S."/>
            <person name="Secka A."/>
            <person name="Antonio M."/>
            <person name="Oren A."/>
            <person name="Chaudhuri R.R."/>
            <person name="La Ragione R."/>
            <person name="Hildebrand F."/>
            <person name="Pallen M.J."/>
        </authorList>
    </citation>
    <scope>NUCLEOTIDE SEQUENCE</scope>
    <source>
        <strain evidence="6">CHK188-16595</strain>
    </source>
</reference>